<protein>
    <submittedName>
        <fullName evidence="1">Uncharacterized protein</fullName>
    </submittedName>
</protein>
<gene>
    <name evidence="1" type="ORF">VP1G_11012</name>
</gene>
<dbReference type="AlphaFoldDB" id="A0A194V2F3"/>
<evidence type="ECO:0000313" key="1">
    <source>
        <dbReference type="EMBL" id="KUI58084.1"/>
    </source>
</evidence>
<accession>A0A194V2F3</accession>
<name>A0A194V2F3_CYTMA</name>
<organism evidence="1 2">
    <name type="scientific">Cytospora mali</name>
    <name type="common">Apple Valsa canker fungus</name>
    <name type="synonym">Valsa mali</name>
    <dbReference type="NCBI Taxonomy" id="578113"/>
    <lineage>
        <taxon>Eukaryota</taxon>
        <taxon>Fungi</taxon>
        <taxon>Dikarya</taxon>
        <taxon>Ascomycota</taxon>
        <taxon>Pezizomycotina</taxon>
        <taxon>Sordariomycetes</taxon>
        <taxon>Sordariomycetidae</taxon>
        <taxon>Diaporthales</taxon>
        <taxon>Cytosporaceae</taxon>
        <taxon>Cytospora</taxon>
    </lineage>
</organism>
<proteinExistence type="predicted"/>
<reference evidence="2" key="1">
    <citation type="submission" date="2014-12" db="EMBL/GenBank/DDBJ databases">
        <title>Genome Sequence of Valsa Canker Pathogens Uncovers a Specific Adaption of Colonization on Woody Bark.</title>
        <authorList>
            <person name="Yin Z."/>
            <person name="Liu H."/>
            <person name="Gao X."/>
            <person name="Li Z."/>
            <person name="Song N."/>
            <person name="Ke X."/>
            <person name="Dai Q."/>
            <person name="Wu Y."/>
            <person name="Sun Y."/>
            <person name="Xu J.-R."/>
            <person name="Kang Z.K."/>
            <person name="Wang L."/>
            <person name="Huang L."/>
        </authorList>
    </citation>
    <scope>NUCLEOTIDE SEQUENCE [LARGE SCALE GENOMIC DNA]</scope>
    <source>
        <strain evidence="2">SXYL134</strain>
    </source>
</reference>
<evidence type="ECO:0000313" key="2">
    <source>
        <dbReference type="Proteomes" id="UP000078576"/>
    </source>
</evidence>
<sequence>MNVMHEHILSCRSCKAPLQVLDPLAVNTKNSPKHHRWLAIAHEYSTAKITNDLVKKTPHITPLEESDLDINRFQELDPEELIVSRRFLYMEDITTLKSRLILARFWNLDSITFEKRFQEVSRWAGTKTILSK</sequence>
<keyword evidence="2" id="KW-1185">Reference proteome</keyword>
<dbReference type="EMBL" id="KN714708">
    <property type="protein sequence ID" value="KUI58084.1"/>
    <property type="molecule type" value="Genomic_DNA"/>
</dbReference>
<dbReference type="Proteomes" id="UP000078576">
    <property type="component" value="Unassembled WGS sequence"/>
</dbReference>